<keyword evidence="1" id="KW-1185">Reference proteome</keyword>
<reference evidence="1" key="1">
    <citation type="journal article" date="2014" name="Nat. Commun.">
        <title>The tobacco genome sequence and its comparison with those of tomato and potato.</title>
        <authorList>
            <person name="Sierro N."/>
            <person name="Battey J.N."/>
            <person name="Ouadi S."/>
            <person name="Bakaher N."/>
            <person name="Bovet L."/>
            <person name="Willig A."/>
            <person name="Goepfert S."/>
            <person name="Peitsch M.C."/>
            <person name="Ivanov N.V."/>
        </authorList>
    </citation>
    <scope>NUCLEOTIDE SEQUENCE [LARGE SCALE GENOMIC DNA]</scope>
</reference>
<proteinExistence type="predicted"/>
<dbReference type="RefSeq" id="XP_075095728.1">
    <property type="nucleotide sequence ID" value="XM_075239627.1"/>
</dbReference>
<accession>A0AC58TES3</accession>
<evidence type="ECO:0000313" key="2">
    <source>
        <dbReference type="RefSeq" id="XP_075095728.1"/>
    </source>
</evidence>
<evidence type="ECO:0000313" key="1">
    <source>
        <dbReference type="Proteomes" id="UP000790787"/>
    </source>
</evidence>
<reference evidence="2" key="2">
    <citation type="submission" date="2025-08" db="UniProtKB">
        <authorList>
            <consortium name="RefSeq"/>
        </authorList>
    </citation>
    <scope>IDENTIFICATION</scope>
    <source>
        <tissue evidence="2">Leaf</tissue>
    </source>
</reference>
<sequence>MTGILTVFALDAYVLIDPGSTFSYVTPYFALDFGIDPKQLLEPFSVSTSVGDSVIASRVYKCCRIAVLDRETTTDLIELEIVDFDAIMGMDWLSKYYATLDCRGKIVKFEFSNEPVRVWMCNIAEPRDRFISYLKAMKMITKGYFYHMVTVTNTNVEQSTLDSIPIVNEYLEVWDGLTIIRPIKILG</sequence>
<protein>
    <submittedName>
        <fullName evidence="2">Uncharacterized protein LOC142173824</fullName>
    </submittedName>
</protein>
<name>A0AC58TES3_TOBAC</name>
<gene>
    <name evidence="2" type="primary">LOC142173824</name>
</gene>
<dbReference type="Proteomes" id="UP000790787">
    <property type="component" value="Chromosome 2"/>
</dbReference>
<organism evidence="1 2">
    <name type="scientific">Nicotiana tabacum</name>
    <name type="common">Common tobacco</name>
    <dbReference type="NCBI Taxonomy" id="4097"/>
    <lineage>
        <taxon>Eukaryota</taxon>
        <taxon>Viridiplantae</taxon>
        <taxon>Streptophyta</taxon>
        <taxon>Embryophyta</taxon>
        <taxon>Tracheophyta</taxon>
        <taxon>Spermatophyta</taxon>
        <taxon>Magnoliopsida</taxon>
        <taxon>eudicotyledons</taxon>
        <taxon>Gunneridae</taxon>
        <taxon>Pentapetalae</taxon>
        <taxon>asterids</taxon>
        <taxon>lamiids</taxon>
        <taxon>Solanales</taxon>
        <taxon>Solanaceae</taxon>
        <taxon>Nicotianoideae</taxon>
        <taxon>Nicotianeae</taxon>
        <taxon>Nicotiana</taxon>
    </lineage>
</organism>